<organism evidence="1 2">
    <name type="scientific">Spiromyces aspiralis</name>
    <dbReference type="NCBI Taxonomy" id="68401"/>
    <lineage>
        <taxon>Eukaryota</taxon>
        <taxon>Fungi</taxon>
        <taxon>Fungi incertae sedis</taxon>
        <taxon>Zoopagomycota</taxon>
        <taxon>Kickxellomycotina</taxon>
        <taxon>Kickxellomycetes</taxon>
        <taxon>Kickxellales</taxon>
        <taxon>Kickxellaceae</taxon>
        <taxon>Spiromyces</taxon>
    </lineage>
</organism>
<evidence type="ECO:0000313" key="1">
    <source>
        <dbReference type="EMBL" id="KAJ1680285.1"/>
    </source>
</evidence>
<protein>
    <submittedName>
        <fullName evidence="1">Uncharacterized protein</fullName>
    </submittedName>
</protein>
<keyword evidence="2" id="KW-1185">Reference proteome</keyword>
<dbReference type="Proteomes" id="UP001145114">
    <property type="component" value="Unassembled WGS sequence"/>
</dbReference>
<comment type="caution">
    <text evidence="1">The sequence shown here is derived from an EMBL/GenBank/DDBJ whole genome shotgun (WGS) entry which is preliminary data.</text>
</comment>
<reference evidence="1" key="1">
    <citation type="submission" date="2022-06" db="EMBL/GenBank/DDBJ databases">
        <title>Phylogenomic reconstructions and comparative analyses of Kickxellomycotina fungi.</title>
        <authorList>
            <person name="Reynolds N.K."/>
            <person name="Stajich J.E."/>
            <person name="Barry K."/>
            <person name="Grigoriev I.V."/>
            <person name="Crous P."/>
            <person name="Smith M.E."/>
        </authorList>
    </citation>
    <scope>NUCLEOTIDE SEQUENCE</scope>
    <source>
        <strain evidence="1">RSA 2271</strain>
    </source>
</reference>
<accession>A0ACC1HUK9</accession>
<proteinExistence type="predicted"/>
<name>A0ACC1HUK9_9FUNG</name>
<gene>
    <name evidence="1" type="ORF">EV182_000303</name>
</gene>
<dbReference type="EMBL" id="JAMZIH010000010">
    <property type="protein sequence ID" value="KAJ1680285.1"/>
    <property type="molecule type" value="Genomic_DNA"/>
</dbReference>
<evidence type="ECO:0000313" key="2">
    <source>
        <dbReference type="Proteomes" id="UP001145114"/>
    </source>
</evidence>
<sequence length="150" mass="16861">MRCHNREVLSRCGILHRDISENNILVMREGEDPPSVRGLLVDFDNALDTTIGPLARHDRTGTHPFMSINDLEDSHVRRMALDDWGSLLYLICWLGTFSTDGSQKREGEVLPIKYWVEGGYKNIVNLSAVTRAPGMALSSGFWTTSSLRLT</sequence>